<feature type="domain" description="PucR C-terminal helix-turn-helix" evidence="2">
    <location>
        <begin position="343"/>
        <end position="400"/>
    </location>
</feature>
<dbReference type="InterPro" id="IPR051448">
    <property type="entry name" value="CdaR-like_regulators"/>
</dbReference>
<feature type="domain" description="CdaR GGDEF-like" evidence="4">
    <location>
        <begin position="185"/>
        <end position="293"/>
    </location>
</feature>
<evidence type="ECO:0008006" key="7">
    <source>
        <dbReference type="Google" id="ProtNLM"/>
    </source>
</evidence>
<accession>A0A839XK96</accession>
<evidence type="ECO:0000259" key="4">
    <source>
        <dbReference type="Pfam" id="PF17853"/>
    </source>
</evidence>
<dbReference type="PANTHER" id="PTHR33744:SF1">
    <property type="entry name" value="DNA-BINDING TRANSCRIPTIONAL ACTIVATOR ADER"/>
    <property type="match status" value="1"/>
</dbReference>
<dbReference type="InterPro" id="IPR042070">
    <property type="entry name" value="PucR_C-HTH_sf"/>
</dbReference>
<dbReference type="EMBL" id="JACIBS010000001">
    <property type="protein sequence ID" value="MBB3662977.1"/>
    <property type="molecule type" value="Genomic_DNA"/>
</dbReference>
<dbReference type="Proteomes" id="UP000564573">
    <property type="component" value="Unassembled WGS sequence"/>
</dbReference>
<evidence type="ECO:0000259" key="3">
    <source>
        <dbReference type="Pfam" id="PF14361"/>
    </source>
</evidence>
<evidence type="ECO:0000259" key="2">
    <source>
        <dbReference type="Pfam" id="PF13556"/>
    </source>
</evidence>
<protein>
    <recommendedName>
        <fullName evidence="7">PucR family transcriptional regulator</fullName>
    </recommendedName>
</protein>
<dbReference type="Pfam" id="PF17853">
    <property type="entry name" value="GGDEF_2"/>
    <property type="match status" value="1"/>
</dbReference>
<feature type="domain" description="RsbT co-antagonist protein RsbRD N-terminal" evidence="3">
    <location>
        <begin position="34"/>
        <end position="172"/>
    </location>
</feature>
<dbReference type="InterPro" id="IPR025751">
    <property type="entry name" value="RsbRD_N_dom"/>
</dbReference>
<dbReference type="InterPro" id="IPR041522">
    <property type="entry name" value="CdaR_GGDEF"/>
</dbReference>
<evidence type="ECO:0000313" key="6">
    <source>
        <dbReference type="Proteomes" id="UP000564573"/>
    </source>
</evidence>
<comment type="caution">
    <text evidence="5">The sequence shown here is derived from an EMBL/GenBank/DDBJ whole genome shotgun (WGS) entry which is preliminary data.</text>
</comment>
<dbReference type="AlphaFoldDB" id="A0A839XK96"/>
<dbReference type="InterPro" id="IPR025736">
    <property type="entry name" value="PucR_C-HTH_dom"/>
</dbReference>
<dbReference type="Pfam" id="PF13556">
    <property type="entry name" value="HTH_30"/>
    <property type="match status" value="1"/>
</dbReference>
<dbReference type="Gene3D" id="1.10.10.2840">
    <property type="entry name" value="PucR C-terminal helix-turn-helix domain"/>
    <property type="match status" value="1"/>
</dbReference>
<evidence type="ECO:0000313" key="5">
    <source>
        <dbReference type="EMBL" id="MBB3662977.1"/>
    </source>
</evidence>
<comment type="similarity">
    <text evidence="1">Belongs to the CdaR family.</text>
</comment>
<dbReference type="PANTHER" id="PTHR33744">
    <property type="entry name" value="CARBOHYDRATE DIACID REGULATOR"/>
    <property type="match status" value="1"/>
</dbReference>
<evidence type="ECO:0000256" key="1">
    <source>
        <dbReference type="ARBA" id="ARBA00006754"/>
    </source>
</evidence>
<name>A0A839XK96_9PSEU</name>
<dbReference type="Pfam" id="PF14361">
    <property type="entry name" value="RsbRD_N"/>
    <property type="match status" value="1"/>
</dbReference>
<reference evidence="5 6" key="1">
    <citation type="submission" date="2020-08" db="EMBL/GenBank/DDBJ databases">
        <title>Sequencing the genomes of 1000 actinobacteria strains.</title>
        <authorList>
            <person name="Klenk H.-P."/>
        </authorList>
    </citation>
    <scope>NUCLEOTIDE SEQUENCE [LARGE SCALE GENOMIC DNA]</scope>
    <source>
        <strain evidence="5 6">DSM 45267</strain>
    </source>
</reference>
<keyword evidence="6" id="KW-1185">Reference proteome</keyword>
<sequence>MTVARRGVGRRNESSSPVIRELATSLLSRVDDLAIVLRDKLLANDDVYASTDMIAPDELLRSCHDNMMRVLEVLAGRLPQQDEGLDATRRTAQYRADAGFPLDSLLHAFRLGTEVVWAALLEEARTNSPHRLGELMDSAVQVMQLIDRMSLEVATVYRSREAEAERRISERRQAVLDSLLEGRGGDPEVAAEAARVLQLPDQPRFAVVVVRHDTPSASPAHSPSDGLAAYGFQSQWRLRSDREIGLVLLGKAPVERMVSLLRGLVTKSAGVSTVFDGLGDVATAFRLAELALETVPQNEPLVAHLDERLPEALLTASPLVTRRLRQQTIGGLLALEPDKRQTLFDTLNSWFRHSRSAAEVGEELHCHRNTVLHRLSRVESLCGLSLSDDRDVLLLRLALLTE</sequence>
<organism evidence="5 6">
    <name type="scientific">Prauserella sediminis</name>
    <dbReference type="NCBI Taxonomy" id="577680"/>
    <lineage>
        <taxon>Bacteria</taxon>
        <taxon>Bacillati</taxon>
        <taxon>Actinomycetota</taxon>
        <taxon>Actinomycetes</taxon>
        <taxon>Pseudonocardiales</taxon>
        <taxon>Pseudonocardiaceae</taxon>
        <taxon>Prauserella</taxon>
        <taxon>Prauserella salsuginis group</taxon>
    </lineage>
</organism>
<dbReference type="RefSeq" id="WP_183781593.1">
    <property type="nucleotide sequence ID" value="NZ_JACIBS010000001.1"/>
</dbReference>
<gene>
    <name evidence="5" type="ORF">FB384_001881</name>
</gene>
<proteinExistence type="inferred from homology"/>